<dbReference type="Proteomes" id="UP001558652">
    <property type="component" value="Unassembled WGS sequence"/>
</dbReference>
<protein>
    <submittedName>
        <fullName evidence="1">Uncharacterized protein</fullName>
    </submittedName>
</protein>
<comment type="caution">
    <text evidence="1">The sequence shown here is derived from an EMBL/GenBank/DDBJ whole genome shotgun (WGS) entry which is preliminary data.</text>
</comment>
<evidence type="ECO:0000313" key="1">
    <source>
        <dbReference type="EMBL" id="KAL1116402.1"/>
    </source>
</evidence>
<gene>
    <name evidence="1" type="ORF">AAG570_004876</name>
</gene>
<organism evidence="1 2">
    <name type="scientific">Ranatra chinensis</name>
    <dbReference type="NCBI Taxonomy" id="642074"/>
    <lineage>
        <taxon>Eukaryota</taxon>
        <taxon>Metazoa</taxon>
        <taxon>Ecdysozoa</taxon>
        <taxon>Arthropoda</taxon>
        <taxon>Hexapoda</taxon>
        <taxon>Insecta</taxon>
        <taxon>Pterygota</taxon>
        <taxon>Neoptera</taxon>
        <taxon>Paraneoptera</taxon>
        <taxon>Hemiptera</taxon>
        <taxon>Heteroptera</taxon>
        <taxon>Panheteroptera</taxon>
        <taxon>Nepomorpha</taxon>
        <taxon>Nepidae</taxon>
        <taxon>Ranatrinae</taxon>
        <taxon>Ranatra</taxon>
    </lineage>
</organism>
<evidence type="ECO:0000313" key="2">
    <source>
        <dbReference type="Proteomes" id="UP001558652"/>
    </source>
</evidence>
<dbReference type="EMBL" id="JBFDAA010000017">
    <property type="protein sequence ID" value="KAL1116402.1"/>
    <property type="molecule type" value="Genomic_DNA"/>
</dbReference>
<sequence length="102" mass="10975">MASVCGRWPVLGISCFDRSPPVPYRQRGHRLATGGRADGVADSRKASHSTIAFVNRVRLIRSSVGLCGHLALMVHLSFVQPQCHIDKGVTVQMTGGRAHGRG</sequence>
<proteinExistence type="predicted"/>
<accession>A0ABD0XYT4</accession>
<dbReference type="AlphaFoldDB" id="A0ABD0XYT4"/>
<name>A0ABD0XYT4_9HEMI</name>
<keyword evidence="2" id="KW-1185">Reference proteome</keyword>
<reference evidence="1 2" key="1">
    <citation type="submission" date="2024-07" db="EMBL/GenBank/DDBJ databases">
        <title>Chromosome-level genome assembly of the water stick insect Ranatra chinensis (Heteroptera: Nepidae).</title>
        <authorList>
            <person name="Liu X."/>
        </authorList>
    </citation>
    <scope>NUCLEOTIDE SEQUENCE [LARGE SCALE GENOMIC DNA]</scope>
    <source>
        <strain evidence="1">Cailab_2021Rc</strain>
        <tissue evidence="1">Muscle</tissue>
    </source>
</reference>